<accession>A0AAJ1YF04</accession>
<dbReference type="RefSeq" id="WP_309047449.1">
    <property type="nucleotide sequence ID" value="NZ_JAVIGA010000010.1"/>
</dbReference>
<proteinExistence type="predicted"/>
<keyword evidence="1" id="KW-0472">Membrane</keyword>
<name>A0AAJ1YF04_SERFO</name>
<dbReference type="EMBL" id="JAVIGA010000010">
    <property type="protein sequence ID" value="MDQ9127100.1"/>
    <property type="molecule type" value="Genomic_DNA"/>
</dbReference>
<protein>
    <submittedName>
        <fullName evidence="2">Uncharacterized protein</fullName>
    </submittedName>
</protein>
<keyword evidence="1" id="KW-0812">Transmembrane</keyword>
<organism evidence="2 3">
    <name type="scientific">Serratia fonticola</name>
    <dbReference type="NCBI Taxonomy" id="47917"/>
    <lineage>
        <taxon>Bacteria</taxon>
        <taxon>Pseudomonadati</taxon>
        <taxon>Pseudomonadota</taxon>
        <taxon>Gammaproteobacteria</taxon>
        <taxon>Enterobacterales</taxon>
        <taxon>Yersiniaceae</taxon>
        <taxon>Serratia</taxon>
    </lineage>
</organism>
<gene>
    <name evidence="2" type="ORF">RDT67_11720</name>
</gene>
<sequence length="94" mass="9447">MRVLGYTEIREVSGAAWWSPSNILDFINGLTHTPNNPGTGSLPSEGPSSSHIGNAIGVGIFAVASLVAVATLISAASVGLAGIFGVATVAKNIK</sequence>
<evidence type="ECO:0000313" key="3">
    <source>
        <dbReference type="Proteomes" id="UP001224622"/>
    </source>
</evidence>
<reference evidence="2" key="1">
    <citation type="submission" date="2023-08" db="EMBL/GenBank/DDBJ databases">
        <title>The Comparative Genomic Analysis of Yersiniaceae from Polar Regions.</title>
        <authorList>
            <person name="Goncharov A."/>
            <person name="Aslanov B."/>
            <person name="Kolodzhieva V."/>
            <person name="Azarov D."/>
            <person name="Mochov A."/>
            <person name="Lebedeva E."/>
        </authorList>
    </citation>
    <scope>NUCLEOTIDE SEQUENCE</scope>
    <source>
        <strain evidence="2">Vf</strain>
    </source>
</reference>
<feature type="transmembrane region" description="Helical" evidence="1">
    <location>
        <begin position="56"/>
        <end position="89"/>
    </location>
</feature>
<comment type="caution">
    <text evidence="2">The sequence shown here is derived from an EMBL/GenBank/DDBJ whole genome shotgun (WGS) entry which is preliminary data.</text>
</comment>
<evidence type="ECO:0000313" key="2">
    <source>
        <dbReference type="EMBL" id="MDQ9127100.1"/>
    </source>
</evidence>
<evidence type="ECO:0000256" key="1">
    <source>
        <dbReference type="SAM" id="Phobius"/>
    </source>
</evidence>
<dbReference type="Proteomes" id="UP001224622">
    <property type="component" value="Unassembled WGS sequence"/>
</dbReference>
<keyword evidence="1" id="KW-1133">Transmembrane helix</keyword>
<dbReference type="AlphaFoldDB" id="A0AAJ1YF04"/>